<organism evidence="1 2">
    <name type="scientific">Geomonas limicola</name>
    <dbReference type="NCBI Taxonomy" id="2740186"/>
    <lineage>
        <taxon>Bacteria</taxon>
        <taxon>Pseudomonadati</taxon>
        <taxon>Thermodesulfobacteriota</taxon>
        <taxon>Desulfuromonadia</taxon>
        <taxon>Geobacterales</taxon>
        <taxon>Geobacteraceae</taxon>
        <taxon>Geomonas</taxon>
    </lineage>
</organism>
<dbReference type="Proteomes" id="UP000587586">
    <property type="component" value="Unassembled WGS sequence"/>
</dbReference>
<proteinExistence type="predicted"/>
<evidence type="ECO:0000313" key="2">
    <source>
        <dbReference type="Proteomes" id="UP000587586"/>
    </source>
</evidence>
<gene>
    <name evidence="1" type="ORF">GMLC_22750</name>
</gene>
<comment type="caution">
    <text evidence="1">The sequence shown here is derived from an EMBL/GenBank/DDBJ whole genome shotgun (WGS) entry which is preliminary data.</text>
</comment>
<protein>
    <submittedName>
        <fullName evidence="1">Uncharacterized protein</fullName>
    </submittedName>
</protein>
<evidence type="ECO:0000313" key="1">
    <source>
        <dbReference type="EMBL" id="GFO68696.1"/>
    </source>
</evidence>
<reference evidence="2" key="1">
    <citation type="submission" date="2020-06" db="EMBL/GenBank/DDBJ databases">
        <title>Draft genomic sequecing of Geomonas sp. Red745.</title>
        <authorList>
            <person name="Itoh H."/>
            <person name="Xu Z.X."/>
            <person name="Ushijima N."/>
            <person name="Masuda Y."/>
            <person name="Shiratori Y."/>
            <person name="Senoo K."/>
        </authorList>
    </citation>
    <scope>NUCLEOTIDE SEQUENCE [LARGE SCALE GENOMIC DNA]</scope>
    <source>
        <strain evidence="2">Red745</strain>
    </source>
</reference>
<dbReference type="EMBL" id="BLXZ01000004">
    <property type="protein sequence ID" value="GFO68696.1"/>
    <property type="molecule type" value="Genomic_DNA"/>
</dbReference>
<keyword evidence="2" id="KW-1185">Reference proteome</keyword>
<name>A0A6V8N7Y9_9BACT</name>
<sequence length="1317" mass="145002">MVGVLSRSLQVRDDGTGNSRELKGSYGEFATEDAIILLGDPGMGKTTFFKEAAVGGFTTVRKFLVDPQCAEGEPLFLDALDEFRAVASGSDIASEIAKALCALKKPKFRLSCRSADWFGSTDQEVIRAASASGRIVVLELCPLCRDEVLSAVQGVVADPAKFVEEAEAAGLAGLLGNPQTLELLARAWATTRKPRNKFEAYQTGVSELLKEANPLHQARGATSVALDDLRKAAGAACSILLLSNTVGVSRLEMADDDFFALHIVPDGSRRFLDLALKRRLFTSPGVDRFEPLHRTIAEFLAAEDLATRIDDGLPIDRVLALICGTDGNPISSLRGLFAWLMCWLGPLAEGYVERDPYGVATYGDASALSPGVQCAIWRGLRGLRDPWFLSHRDERASFRELANLNTSKLVRGILEDPAAGAHLKTAALEAISNSTAGGGYGEILRDMVLSTENYVSLRSTALTAFAKTIDNDVAQLAALDCDLAQASYDQFAPDVRAGILSFTRSAGCFAQQMLAVLKQAASVKRARHTFGRFYNLVYLPADSDLEELLDGGSLVLTAGTGVYYELRSMFDAWLERRLRHPAPVSIERLSGWLSNRRPGNDRYSAGVLASLNERFQKEPSLFGELFQRLLSTVPHKERSLESFLCFGLFKLLPAEVWPVSPCAFFLDCAAKEDDPFRAGVLFERYLWHIPEEGASVIFVEAGFEFMSRRPDVGKTLGNWRSCKIDGSRKKQQKRALKAGRKEKAVRAYNVAAFHPHLASIRTGTAEEFLVEALEVYLGYSNDEGIPDLRERLVSFANPEIADACIEGFLSYAENPSIPTKQEIIESWQTGSIPNAHILLALSVFMRLDAGITVPVESLPHCLAAVITEYNAYSEIHGFSETLCSWVLETVAQHPSEVSSVLKELWLRCSAAKKGELPIFYELSKDPGSLPFLVKLSTEVLESGIVEDNDTVRSLALVLLHNDRQAARAVAESELSRKELSIEVRATWCTVLFVIDPTSCSDTWRAIMLQSSTARWSGIEIIQEGGRLAPMQLAEAIATFGGQFPPAELPTGTFVGRQNAWDASRFVSHLIEVLASDSSPESGVILESLETHTDLERYRDSIRHHRAQQAKKLREAGFSFASPEQVVEALSNGAPATSRDLAALVVDHLRVLTRELRLTQRERFRAYWNEEGKTLLKPKCEENCSGLLAEDLQNRVKPQKLIVTVEHHMVADKECDLVVLQGPERLLPIEVKHHYHSELWTAWRSQLDHLYARDAKAEGLGVYLVLWSGEAKGRKMPKLPVGISRPTTAAELESSLVSLVPDADRCRLLVVVVDISEP</sequence>
<accession>A0A6V8N7Y9</accession>